<gene>
    <name evidence="3" type="ORF">RHODO2019_01120</name>
</gene>
<keyword evidence="4" id="KW-1185">Reference proteome</keyword>
<proteinExistence type="predicted"/>
<evidence type="ECO:0000313" key="3">
    <source>
        <dbReference type="EMBL" id="UZJ25143.1"/>
    </source>
</evidence>
<name>A0ABY6P0T6_9NOCA</name>
<dbReference type="RefSeq" id="WP_265383249.1">
    <property type="nucleotide sequence ID" value="NZ_CP110615.1"/>
</dbReference>
<evidence type="ECO:0000313" key="4">
    <source>
        <dbReference type="Proteomes" id="UP001164965"/>
    </source>
</evidence>
<organism evidence="3 4">
    <name type="scientific">Rhodococcus antarcticus</name>
    <dbReference type="NCBI Taxonomy" id="2987751"/>
    <lineage>
        <taxon>Bacteria</taxon>
        <taxon>Bacillati</taxon>
        <taxon>Actinomycetota</taxon>
        <taxon>Actinomycetes</taxon>
        <taxon>Mycobacteriales</taxon>
        <taxon>Nocardiaceae</taxon>
        <taxon>Rhodococcus</taxon>
    </lineage>
</organism>
<evidence type="ECO:0000256" key="2">
    <source>
        <dbReference type="SAM" id="Phobius"/>
    </source>
</evidence>
<keyword evidence="2" id="KW-0472">Membrane</keyword>
<feature type="transmembrane region" description="Helical" evidence="2">
    <location>
        <begin position="88"/>
        <end position="110"/>
    </location>
</feature>
<keyword evidence="2" id="KW-0812">Transmembrane</keyword>
<dbReference type="Proteomes" id="UP001164965">
    <property type="component" value="Chromosome"/>
</dbReference>
<dbReference type="EMBL" id="CP110615">
    <property type="protein sequence ID" value="UZJ25143.1"/>
    <property type="molecule type" value="Genomic_DNA"/>
</dbReference>
<sequence length="150" mass="14888">MNTTGSVRGVAARWALAVVLVVGVLGMHALMGPPALAASGDAASAGMTTSTGTARDVPGGTTDAGRPALRGDGSSPTNEHSPAGGHSMLTTCLAVLSSLAAAVLLVSALARRPARVDRPAGARSVGPLSCLGRPPPWTVPSLHQLSLLRV</sequence>
<feature type="region of interest" description="Disordered" evidence="1">
    <location>
        <begin position="116"/>
        <end position="135"/>
    </location>
</feature>
<protein>
    <submittedName>
        <fullName evidence="3">DUF6153 family protein</fullName>
    </submittedName>
</protein>
<feature type="compositionally biased region" description="Low complexity" evidence="1">
    <location>
        <begin position="40"/>
        <end position="54"/>
    </location>
</feature>
<feature type="region of interest" description="Disordered" evidence="1">
    <location>
        <begin position="40"/>
        <end position="84"/>
    </location>
</feature>
<reference evidence="3" key="1">
    <citation type="submission" date="2022-10" db="EMBL/GenBank/DDBJ databases">
        <title>Rhodococcus sp.75.</title>
        <authorList>
            <person name="Sun M."/>
        </authorList>
    </citation>
    <scope>NUCLEOTIDE SEQUENCE</scope>
    <source>
        <strain evidence="3">75</strain>
    </source>
</reference>
<accession>A0ABY6P0T6</accession>
<dbReference type="InterPro" id="IPR046151">
    <property type="entry name" value="DUF6153"/>
</dbReference>
<dbReference type="Pfam" id="PF19650">
    <property type="entry name" value="DUF6153"/>
    <property type="match status" value="1"/>
</dbReference>
<keyword evidence="2" id="KW-1133">Transmembrane helix</keyword>
<evidence type="ECO:0000256" key="1">
    <source>
        <dbReference type="SAM" id="MobiDB-lite"/>
    </source>
</evidence>